<dbReference type="EMBL" id="LAZR01068357">
    <property type="protein sequence ID" value="KKK49787.1"/>
    <property type="molecule type" value="Genomic_DNA"/>
</dbReference>
<reference evidence="1" key="1">
    <citation type="journal article" date="2015" name="Nature">
        <title>Complex archaea that bridge the gap between prokaryotes and eukaryotes.</title>
        <authorList>
            <person name="Spang A."/>
            <person name="Saw J.H."/>
            <person name="Jorgensen S.L."/>
            <person name="Zaremba-Niedzwiedzka K."/>
            <person name="Martijn J."/>
            <person name="Lind A.E."/>
            <person name="van Eijk R."/>
            <person name="Schleper C."/>
            <person name="Guy L."/>
            <person name="Ettema T.J."/>
        </authorList>
    </citation>
    <scope>NUCLEOTIDE SEQUENCE</scope>
</reference>
<feature type="non-terminal residue" evidence="1">
    <location>
        <position position="300"/>
    </location>
</feature>
<evidence type="ECO:0000313" key="1">
    <source>
        <dbReference type="EMBL" id="KKK49787.1"/>
    </source>
</evidence>
<accession>A0A0F8VZI0</accession>
<gene>
    <name evidence="1" type="ORF">LCGC14_3131520</name>
</gene>
<proteinExistence type="predicted"/>
<dbReference type="AlphaFoldDB" id="A0A0F8VZI0"/>
<sequence>MFFIESIIPKNILDDFKKAKTKDEIKKKFLKMNLALPYIIHSELESDPPFTISFSVFSLSKGTLSRPSGLFITNISLSSKIISIPKGIFLNIGDIEIEFLKEGLAKEVGIEIAAGLKKGGYKAKLVEDRGLGIEVKGEKAIELKYHGDPFSELELSKGYRYGFKEIRENTRIEEFKVQSLSEQLVRKAGASATWWSDQAKAIGEAGRLVIEPPLHRPKDVVDTYAITKSLAESYRIKKPIRALITKKHKKADVLIEEFKTLDWRNPEVKQKFVDLEKNRQAYLNKIKVDVTNIIKKSEPP</sequence>
<organism evidence="1">
    <name type="scientific">marine sediment metagenome</name>
    <dbReference type="NCBI Taxonomy" id="412755"/>
    <lineage>
        <taxon>unclassified sequences</taxon>
        <taxon>metagenomes</taxon>
        <taxon>ecological metagenomes</taxon>
    </lineage>
</organism>
<protein>
    <submittedName>
        <fullName evidence="1">Uncharacterized protein</fullName>
    </submittedName>
</protein>
<name>A0A0F8VZI0_9ZZZZ</name>
<comment type="caution">
    <text evidence="1">The sequence shown here is derived from an EMBL/GenBank/DDBJ whole genome shotgun (WGS) entry which is preliminary data.</text>
</comment>